<keyword evidence="2 3" id="KW-0081">Bacteriolytic enzyme</keyword>
<dbReference type="InterPro" id="IPR023346">
    <property type="entry name" value="Lysozyme-like_dom_sf"/>
</dbReference>
<keyword evidence="3" id="KW-0326">Glycosidase</keyword>
<reference evidence="4 5" key="1">
    <citation type="submission" date="2019-03" db="EMBL/GenBank/DDBJ databases">
        <title>Draft genome of Massilia hortus sp. nov., a novel bacterial species of the Oxalobacteraceae family.</title>
        <authorList>
            <person name="Peta V."/>
            <person name="Raths R."/>
            <person name="Bucking H."/>
        </authorList>
    </citation>
    <scope>NUCLEOTIDE SEQUENCE [LARGE SCALE GENOMIC DNA]</scope>
    <source>
        <strain evidence="4 5">ONC3</strain>
    </source>
</reference>
<evidence type="ECO:0000256" key="1">
    <source>
        <dbReference type="ARBA" id="ARBA00022529"/>
    </source>
</evidence>
<dbReference type="GO" id="GO:0009253">
    <property type="term" value="P:peptidoglycan catabolic process"/>
    <property type="evidence" value="ECO:0007669"/>
    <property type="project" value="InterPro"/>
</dbReference>
<protein>
    <recommendedName>
        <fullName evidence="3">Lysozyme</fullName>
        <ecNumber evidence="3">3.2.1.17</ecNumber>
    </recommendedName>
</protein>
<keyword evidence="3" id="KW-0378">Hydrolase</keyword>
<comment type="catalytic activity">
    <reaction evidence="3">
        <text>Hydrolysis of (1-&gt;4)-beta-linkages between N-acetylmuramic acid and N-acetyl-D-glucosamine residues in a peptidoglycan and between N-acetyl-D-glucosamine residues in chitodextrins.</text>
        <dbReference type="EC" id="3.2.1.17"/>
    </reaction>
</comment>
<comment type="caution">
    <text evidence="4">The sequence shown here is derived from an EMBL/GenBank/DDBJ whole genome shotgun (WGS) entry which is preliminary data.</text>
</comment>
<dbReference type="GO" id="GO:0003796">
    <property type="term" value="F:lysozyme activity"/>
    <property type="evidence" value="ECO:0007669"/>
    <property type="project" value="UniProtKB-EC"/>
</dbReference>
<dbReference type="OrthoDB" id="9005733at2"/>
<organism evidence="4 5">
    <name type="scientific">Massilia horti</name>
    <dbReference type="NCBI Taxonomy" id="2562153"/>
    <lineage>
        <taxon>Bacteria</taxon>
        <taxon>Pseudomonadati</taxon>
        <taxon>Pseudomonadota</taxon>
        <taxon>Betaproteobacteria</taxon>
        <taxon>Burkholderiales</taxon>
        <taxon>Oxalobacteraceae</taxon>
        <taxon>Telluria group</taxon>
        <taxon>Massilia</taxon>
    </lineage>
</organism>
<dbReference type="GO" id="GO:0016998">
    <property type="term" value="P:cell wall macromolecule catabolic process"/>
    <property type="evidence" value="ECO:0007669"/>
    <property type="project" value="InterPro"/>
</dbReference>
<gene>
    <name evidence="4" type="ORF">E4O92_22445</name>
</gene>
<dbReference type="Proteomes" id="UP000297258">
    <property type="component" value="Unassembled WGS sequence"/>
</dbReference>
<dbReference type="InterPro" id="IPR002196">
    <property type="entry name" value="Glyco_hydro_24"/>
</dbReference>
<evidence type="ECO:0000313" key="5">
    <source>
        <dbReference type="Proteomes" id="UP000297258"/>
    </source>
</evidence>
<proteinExistence type="inferred from homology"/>
<evidence type="ECO:0000256" key="3">
    <source>
        <dbReference type="RuleBase" id="RU003788"/>
    </source>
</evidence>
<keyword evidence="1 3" id="KW-0929">Antimicrobial</keyword>
<dbReference type="SUPFAM" id="SSF53955">
    <property type="entry name" value="Lysozyme-like"/>
    <property type="match status" value="1"/>
</dbReference>
<dbReference type="PANTHER" id="PTHR38107:SF3">
    <property type="entry name" value="LYSOZYME RRRD-RELATED"/>
    <property type="match status" value="1"/>
</dbReference>
<dbReference type="PANTHER" id="PTHR38107">
    <property type="match status" value="1"/>
</dbReference>
<dbReference type="InterPro" id="IPR051018">
    <property type="entry name" value="Bacteriophage_GH24"/>
</dbReference>
<evidence type="ECO:0000313" key="4">
    <source>
        <dbReference type="EMBL" id="TFW28038.1"/>
    </source>
</evidence>
<dbReference type="AlphaFoldDB" id="A0A4Y9SNB4"/>
<sequence>MKMSPGAKGRMRATERAVYRYYNDMGKNKGNCTWGPGLLAHKGICSEDELKQKVSTKSVNLEFERRVAEAERIVRRKTKVALNQAQFDALCSLTYNAGIKATRDTYDFVNQGDFSGAAANISKMIKVEIHEGGRKKYVIAPGLITRRAEESAPFRVASPATTAGE</sequence>
<dbReference type="InterPro" id="IPR023347">
    <property type="entry name" value="Lysozyme_dom_sf"/>
</dbReference>
<accession>A0A4Y9SNB4</accession>
<name>A0A4Y9SNB4_9BURK</name>
<dbReference type="Pfam" id="PF00959">
    <property type="entry name" value="Phage_lysozyme"/>
    <property type="match status" value="1"/>
</dbReference>
<evidence type="ECO:0000256" key="2">
    <source>
        <dbReference type="ARBA" id="ARBA00022638"/>
    </source>
</evidence>
<dbReference type="GO" id="GO:0031640">
    <property type="term" value="P:killing of cells of another organism"/>
    <property type="evidence" value="ECO:0007669"/>
    <property type="project" value="UniProtKB-KW"/>
</dbReference>
<dbReference type="Gene3D" id="1.10.530.40">
    <property type="match status" value="1"/>
</dbReference>
<dbReference type="EC" id="3.2.1.17" evidence="3"/>
<comment type="similarity">
    <text evidence="3">Belongs to the glycosyl hydrolase 24 family.</text>
</comment>
<dbReference type="GO" id="GO:0042742">
    <property type="term" value="P:defense response to bacterium"/>
    <property type="evidence" value="ECO:0007669"/>
    <property type="project" value="UniProtKB-KW"/>
</dbReference>
<keyword evidence="5" id="KW-1185">Reference proteome</keyword>
<dbReference type="EMBL" id="SPUM01000143">
    <property type="protein sequence ID" value="TFW28038.1"/>
    <property type="molecule type" value="Genomic_DNA"/>
</dbReference>